<dbReference type="InterPro" id="IPR009016">
    <property type="entry name" value="Fe_hydrogenase"/>
</dbReference>
<dbReference type="PROSITE" id="PS00198">
    <property type="entry name" value="4FE4S_FER_1"/>
    <property type="match status" value="2"/>
</dbReference>
<dbReference type="Proteomes" id="UP000190868">
    <property type="component" value="Chromosome"/>
</dbReference>
<dbReference type="GO" id="GO:0046872">
    <property type="term" value="F:metal ion binding"/>
    <property type="evidence" value="ECO:0007669"/>
    <property type="project" value="UniProtKB-KW"/>
</dbReference>
<dbReference type="AlphaFoldDB" id="A0A1S6U6J5"/>
<dbReference type="PROSITE" id="PS51379">
    <property type="entry name" value="4FE4S_FER_2"/>
    <property type="match status" value="2"/>
</dbReference>
<accession>A0A1S6U6J5</accession>
<evidence type="ECO:0000313" key="5">
    <source>
        <dbReference type="EMBL" id="AQW87368.1"/>
    </source>
</evidence>
<dbReference type="Pfam" id="PF14697">
    <property type="entry name" value="Fer4_21"/>
    <property type="match status" value="1"/>
</dbReference>
<evidence type="ECO:0000256" key="3">
    <source>
        <dbReference type="ARBA" id="ARBA00023014"/>
    </source>
</evidence>
<dbReference type="RefSeq" id="WP_157888040.1">
    <property type="nucleotide sequence ID" value="NZ_CP017258.1"/>
</dbReference>
<dbReference type="Pfam" id="PF02256">
    <property type="entry name" value="Fe_hyd_SSU"/>
    <property type="match status" value="1"/>
</dbReference>
<dbReference type="InterPro" id="IPR004108">
    <property type="entry name" value="Fe_hydrogenase_lsu_C"/>
</dbReference>
<dbReference type="Gene3D" id="3.30.70.20">
    <property type="match status" value="1"/>
</dbReference>
<dbReference type="InterPro" id="IPR003149">
    <property type="entry name" value="Fe_hydrogenase_ssu"/>
</dbReference>
<proteinExistence type="predicted"/>
<dbReference type="SMART" id="SM00902">
    <property type="entry name" value="Fe_hyd_SSU"/>
    <property type="match status" value="1"/>
</dbReference>
<dbReference type="InterPro" id="IPR050340">
    <property type="entry name" value="Cytosolic_Fe-S_CAF"/>
</dbReference>
<dbReference type="Gene3D" id="3.40.950.10">
    <property type="entry name" value="Fe-only Hydrogenase (Larger Subunit), Chain L, domain 3"/>
    <property type="match status" value="1"/>
</dbReference>
<evidence type="ECO:0000256" key="1">
    <source>
        <dbReference type="ARBA" id="ARBA00022723"/>
    </source>
</evidence>
<evidence type="ECO:0000256" key="2">
    <source>
        <dbReference type="ARBA" id="ARBA00023004"/>
    </source>
</evidence>
<dbReference type="Gene3D" id="4.10.260.20">
    <property type="entry name" value="Iron hydrogenase, small subunit"/>
    <property type="match status" value="1"/>
</dbReference>
<sequence>MDVRTVKTFPPFEGARGGDAEFEGTYRKGELRGIIQINPDGCVACGMCRKVCPTNAIEGAPKVVHKIDQDLCVACGQCLIKCPFDVIEQMSFVDEVIAKLDEKRMFMVAHPAPSVRVALAEEFGGEPGELTTNKMYNALEQVGFNLYDVNFAADHTILEEGTELVKKIKYWILGERDEDLNHMASHPFPHFTSCCPSWVRNAEIFHPELIPHISGAKSPIQMGGPMAKTWAAKFIWEQDPRDIYMVSITPCTSKIYEASRPEFNSAYRYLKETGEIPADSASFSDIDAVLTSRDLAELFRRKGINPLEMSSEYPEKPTNVYSGGGTIFGNSGGVMESALRTAYYILSGENLENPDIALVRGHSNDLVEAVIPIPLKDYDGKIFELKVGVVNGASKNIDTILKHISEDNNRYHFIEVMNCPGGCVNGGGQPVQPKKNKTYVTMRQEGLYKDDKLCQDKKIAGSHQNPSCAKSYADLNTEPMGEVAEKLLHTNAYFNRKNFN</sequence>
<keyword evidence="1" id="KW-0479">Metal-binding</keyword>
<organism evidence="5 6">
    <name type="scientific">Campylobacter pinnipediorum subsp. caledonicus</name>
    <dbReference type="NCBI Taxonomy" id="1874362"/>
    <lineage>
        <taxon>Bacteria</taxon>
        <taxon>Pseudomonadati</taxon>
        <taxon>Campylobacterota</taxon>
        <taxon>Epsilonproteobacteria</taxon>
        <taxon>Campylobacterales</taxon>
        <taxon>Campylobacteraceae</taxon>
        <taxon>Campylobacter</taxon>
    </lineage>
</organism>
<dbReference type="InterPro" id="IPR017896">
    <property type="entry name" value="4Fe4S_Fe-S-bd"/>
</dbReference>
<dbReference type="InterPro" id="IPR017900">
    <property type="entry name" value="4Fe4S_Fe_S_CS"/>
</dbReference>
<reference evidence="6" key="1">
    <citation type="submission" date="2016-09" db="EMBL/GenBank/DDBJ databases">
        <title>Comparative genomics of the Campylobacter concisus group.</title>
        <authorList>
            <person name="Miller W.G."/>
            <person name="Yee E."/>
            <person name="Chapman M.H."/>
            <person name="Huynh S."/>
            <person name="Bono J.L."/>
            <person name="On S.L.W."/>
            <person name="StLeger J."/>
            <person name="Foster G."/>
            <person name="Parker C.T."/>
        </authorList>
    </citation>
    <scope>NUCLEOTIDE SEQUENCE [LARGE SCALE GENOMIC DNA]</scope>
    <source>
        <strain evidence="6">RM18021</strain>
    </source>
</reference>
<dbReference type="GO" id="GO:0051536">
    <property type="term" value="F:iron-sulfur cluster binding"/>
    <property type="evidence" value="ECO:0007669"/>
    <property type="project" value="UniProtKB-KW"/>
</dbReference>
<protein>
    <submittedName>
        <fullName evidence="5">[FeFe] hydrogenase, fused large and small subunits</fullName>
    </submittedName>
</protein>
<feature type="domain" description="4Fe-4S ferredoxin-type" evidence="4">
    <location>
        <begin position="33"/>
        <end position="62"/>
    </location>
</feature>
<keyword evidence="2" id="KW-0408">Iron</keyword>
<dbReference type="SUPFAM" id="SSF53920">
    <property type="entry name" value="Fe-only hydrogenase"/>
    <property type="match status" value="1"/>
</dbReference>
<dbReference type="Pfam" id="PF02906">
    <property type="entry name" value="Fe_hyd_lg_C"/>
    <property type="match status" value="1"/>
</dbReference>
<evidence type="ECO:0000259" key="4">
    <source>
        <dbReference type="PROSITE" id="PS51379"/>
    </source>
</evidence>
<keyword evidence="6" id="KW-1185">Reference proteome</keyword>
<dbReference type="Gene3D" id="3.40.50.1780">
    <property type="match status" value="1"/>
</dbReference>
<keyword evidence="3" id="KW-0411">Iron-sulfur</keyword>
<dbReference type="InterPro" id="IPR036991">
    <property type="entry name" value="Fe_hydrogenase_ssu_sf"/>
</dbReference>
<dbReference type="PANTHER" id="PTHR11615">
    <property type="entry name" value="NITRATE, FORMATE, IRON DEHYDROGENASE"/>
    <property type="match status" value="1"/>
</dbReference>
<feature type="domain" description="4Fe-4S ferredoxin-type" evidence="4">
    <location>
        <begin position="63"/>
        <end position="92"/>
    </location>
</feature>
<dbReference type="SUPFAM" id="SSF54862">
    <property type="entry name" value="4Fe-4S ferredoxins"/>
    <property type="match status" value="1"/>
</dbReference>
<evidence type="ECO:0000313" key="6">
    <source>
        <dbReference type="Proteomes" id="UP000190868"/>
    </source>
</evidence>
<name>A0A1S6U6J5_9BACT</name>
<gene>
    <name evidence="5" type="ORF">CPIN18021_0542</name>
</gene>
<dbReference type="EMBL" id="CP017258">
    <property type="protein sequence ID" value="AQW87368.1"/>
    <property type="molecule type" value="Genomic_DNA"/>
</dbReference>